<protein>
    <submittedName>
        <fullName evidence="6">Uncharacterized protein</fullName>
    </submittedName>
</protein>
<evidence type="ECO:0000256" key="1">
    <source>
        <dbReference type="ARBA" id="ARBA00005405"/>
    </source>
</evidence>
<evidence type="ECO:0000313" key="6">
    <source>
        <dbReference type="EMBL" id="KAG0555965.1"/>
    </source>
</evidence>
<sequence length="327" mass="36676">MLQDIEKELIMSNRNRMAAQGVLNARATALSNPGLGLMRQNPGLYGNQNRPQNMGPPPLMNGPPPGVLLLEQKVTTQHSELQRLLTENQRLAATHVALRQELAAAQQEVQRMQSMMQGLQNDKEVQVRSLLEKSANLEAELRATEPLKTDVLQARSDCQKLHQHSQELGVQVRTLTAELQRARADVQVIPNLRNEIDTLRSELQRARNAFEYEKKANAEQLDQRQAMEKNLVSMARDVEKLRAELTNAEKRQRLNPGAGAAYNGIFPSSDLSYNSLQQQVFGDNYGLHSQIPLAVENGVQFPSGQTPAWGAYDMQRHVSNNHVELEI</sequence>
<dbReference type="AlphaFoldDB" id="A0A8T0GB79"/>
<evidence type="ECO:0000256" key="4">
    <source>
        <dbReference type="ARBA" id="ARBA00023089"/>
    </source>
</evidence>
<comment type="caution">
    <text evidence="6">The sequence shown here is derived from an EMBL/GenBank/DDBJ whole genome shotgun (WGS) entry which is preliminary data.</text>
</comment>
<dbReference type="EMBL" id="CM026432">
    <property type="protein sequence ID" value="KAG0555965.1"/>
    <property type="molecule type" value="Genomic_DNA"/>
</dbReference>
<feature type="coiled-coil region" evidence="5">
    <location>
        <begin position="189"/>
        <end position="251"/>
    </location>
</feature>
<dbReference type="PANTHER" id="PTHR33405">
    <property type="entry name" value="PROTEIN FLX-LIKE 2"/>
    <property type="match status" value="1"/>
</dbReference>
<keyword evidence="7" id="KW-1185">Reference proteome</keyword>
<proteinExistence type="inferred from homology"/>
<keyword evidence="3 5" id="KW-0175">Coiled coil</keyword>
<dbReference type="InterPro" id="IPR040353">
    <property type="entry name" value="FLX/FLX-like"/>
</dbReference>
<evidence type="ECO:0000256" key="5">
    <source>
        <dbReference type="SAM" id="Coils"/>
    </source>
</evidence>
<comment type="similarity">
    <text evidence="1">Belongs to the FLX family.</text>
</comment>
<evidence type="ECO:0000256" key="2">
    <source>
        <dbReference type="ARBA" id="ARBA00022473"/>
    </source>
</evidence>
<accession>A0A8T0GB79</accession>
<keyword evidence="4" id="KW-0287">Flowering</keyword>
<keyword evidence="2" id="KW-0217">Developmental protein</keyword>
<name>A0A8T0GB79_CERPU</name>
<dbReference type="Proteomes" id="UP000822688">
    <property type="component" value="Chromosome 11"/>
</dbReference>
<reference evidence="6 7" key="1">
    <citation type="submission" date="2020-06" db="EMBL/GenBank/DDBJ databases">
        <title>WGS assembly of Ceratodon purpureus strain R40.</title>
        <authorList>
            <person name="Carey S.B."/>
            <person name="Jenkins J."/>
            <person name="Shu S."/>
            <person name="Lovell J.T."/>
            <person name="Sreedasyam A."/>
            <person name="Maumus F."/>
            <person name="Tiley G.P."/>
            <person name="Fernandez-Pozo N."/>
            <person name="Barry K."/>
            <person name="Chen C."/>
            <person name="Wang M."/>
            <person name="Lipzen A."/>
            <person name="Daum C."/>
            <person name="Saski C.A."/>
            <person name="Payton A.C."/>
            <person name="Mcbreen J.C."/>
            <person name="Conrad R.E."/>
            <person name="Kollar L.M."/>
            <person name="Olsson S."/>
            <person name="Huttunen S."/>
            <person name="Landis J.B."/>
            <person name="Wickett N.J."/>
            <person name="Johnson M.G."/>
            <person name="Rensing S.A."/>
            <person name="Grimwood J."/>
            <person name="Schmutz J."/>
            <person name="Mcdaniel S.F."/>
        </authorList>
    </citation>
    <scope>NUCLEOTIDE SEQUENCE [LARGE SCALE GENOMIC DNA]</scope>
    <source>
        <strain evidence="6 7">R40</strain>
    </source>
</reference>
<dbReference type="PANTHER" id="PTHR33405:SF20">
    <property type="entry name" value="PROTEIN FLX-LIKE 3"/>
    <property type="match status" value="1"/>
</dbReference>
<evidence type="ECO:0000313" key="7">
    <source>
        <dbReference type="Proteomes" id="UP000822688"/>
    </source>
</evidence>
<gene>
    <name evidence="6" type="ORF">KC19_11G015800</name>
</gene>
<evidence type="ECO:0000256" key="3">
    <source>
        <dbReference type="ARBA" id="ARBA00023054"/>
    </source>
</evidence>
<organism evidence="6 7">
    <name type="scientific">Ceratodon purpureus</name>
    <name type="common">Fire moss</name>
    <name type="synonym">Dicranum purpureum</name>
    <dbReference type="NCBI Taxonomy" id="3225"/>
    <lineage>
        <taxon>Eukaryota</taxon>
        <taxon>Viridiplantae</taxon>
        <taxon>Streptophyta</taxon>
        <taxon>Embryophyta</taxon>
        <taxon>Bryophyta</taxon>
        <taxon>Bryophytina</taxon>
        <taxon>Bryopsida</taxon>
        <taxon>Dicranidae</taxon>
        <taxon>Pseudoditrichales</taxon>
        <taxon>Ditrichaceae</taxon>
        <taxon>Ceratodon</taxon>
    </lineage>
</organism>
<feature type="coiled-coil region" evidence="5">
    <location>
        <begin position="81"/>
        <end position="140"/>
    </location>
</feature>